<dbReference type="EMBL" id="CP042374">
    <property type="protein sequence ID" value="QEA33872.1"/>
    <property type="molecule type" value="Genomic_DNA"/>
</dbReference>
<protein>
    <submittedName>
        <fullName evidence="2">Alpha/beta hydrolase</fullName>
    </submittedName>
</protein>
<dbReference type="PANTHER" id="PTHR43194">
    <property type="entry name" value="HYDROLASE ALPHA/BETA FOLD FAMILY"/>
    <property type="match status" value="1"/>
</dbReference>
<dbReference type="Pfam" id="PF00561">
    <property type="entry name" value="Abhydrolase_1"/>
    <property type="match status" value="1"/>
</dbReference>
<dbReference type="RefSeq" id="WP_014974696.1">
    <property type="nucleotide sequence ID" value="NZ_CP042374.1"/>
</dbReference>
<dbReference type="OMA" id="ASWDMQR"/>
<proteinExistence type="predicted"/>
<dbReference type="GeneID" id="61187481"/>
<feature type="domain" description="AB hydrolase-1" evidence="1">
    <location>
        <begin position="22"/>
        <end position="246"/>
    </location>
</feature>
<reference evidence="2 3" key="1">
    <citation type="submission" date="2019-06" db="EMBL/GenBank/DDBJ databases">
        <title>Genome analyses of bacteria isolated from kimchi.</title>
        <authorList>
            <person name="Lee S."/>
            <person name="Ahn S."/>
            <person name="Roh S."/>
        </authorList>
    </citation>
    <scope>NUCLEOTIDE SEQUENCE [LARGE SCALE GENOMIC DNA]</scope>
    <source>
        <strain evidence="2 3">CBA3620</strain>
    </source>
</reference>
<evidence type="ECO:0000313" key="3">
    <source>
        <dbReference type="Proteomes" id="UP000321332"/>
    </source>
</evidence>
<sequence>MAKFKTNDGVALDYHIYGEGQPIVLIAGYSGNQATWSSQIKALVSAGMQVITYDRRNHGESASVAYGMRISRHGQDLAELISFLHLNQPILLGHSMGASTIWAYISLYGDDNLRAVITEDQVPKMLRDSNWPFGLLDADISTLVTVAKQLPQTKLIQVDIPIDIKRQIGKNYRPFDFVYNEPLLIDSIVQDWRDVVRREYVPHLFVAGDKSPLWSAEHAQLSAELTQYGESYVIADVGHMPHIEGANEFNQIVLKFIDQV</sequence>
<dbReference type="GO" id="GO:0016787">
    <property type="term" value="F:hydrolase activity"/>
    <property type="evidence" value="ECO:0007669"/>
    <property type="project" value="UniProtKB-KW"/>
</dbReference>
<gene>
    <name evidence="2" type="ORF">FGL89_06935</name>
</gene>
<dbReference type="Proteomes" id="UP000321332">
    <property type="component" value="Chromosome"/>
</dbReference>
<dbReference type="InterPro" id="IPR050228">
    <property type="entry name" value="Carboxylesterase_BioH"/>
</dbReference>
<evidence type="ECO:0000313" key="2">
    <source>
        <dbReference type="EMBL" id="QEA33872.1"/>
    </source>
</evidence>
<accession>A0AAE6M258</accession>
<dbReference type="AlphaFoldDB" id="A0AAE6M258"/>
<name>A0AAE6M258_LEUCA</name>
<evidence type="ECO:0000259" key="1">
    <source>
        <dbReference type="Pfam" id="PF00561"/>
    </source>
</evidence>
<dbReference type="Gene3D" id="3.40.50.1820">
    <property type="entry name" value="alpha/beta hydrolase"/>
    <property type="match status" value="1"/>
</dbReference>
<dbReference type="InterPro" id="IPR029058">
    <property type="entry name" value="AB_hydrolase_fold"/>
</dbReference>
<dbReference type="PANTHER" id="PTHR43194:SF2">
    <property type="entry name" value="PEROXISOMAL MEMBRANE PROTEIN LPX1"/>
    <property type="match status" value="1"/>
</dbReference>
<dbReference type="InterPro" id="IPR000073">
    <property type="entry name" value="AB_hydrolase_1"/>
</dbReference>
<keyword evidence="2" id="KW-0378">Hydrolase</keyword>
<dbReference type="SUPFAM" id="SSF53474">
    <property type="entry name" value="alpha/beta-Hydrolases"/>
    <property type="match status" value="1"/>
</dbReference>
<organism evidence="2 3">
    <name type="scientific">Leuconostoc carnosum</name>
    <dbReference type="NCBI Taxonomy" id="1252"/>
    <lineage>
        <taxon>Bacteria</taxon>
        <taxon>Bacillati</taxon>
        <taxon>Bacillota</taxon>
        <taxon>Bacilli</taxon>
        <taxon>Lactobacillales</taxon>
        <taxon>Lactobacillaceae</taxon>
        <taxon>Leuconostoc</taxon>
    </lineage>
</organism>